<feature type="domain" description="DUF2341" evidence="9">
    <location>
        <begin position="84"/>
        <end position="173"/>
    </location>
</feature>
<feature type="transmembrane region" description="Helical" evidence="7">
    <location>
        <begin position="548"/>
        <end position="581"/>
    </location>
</feature>
<evidence type="ECO:0000256" key="7">
    <source>
        <dbReference type="SAM" id="Phobius"/>
    </source>
</evidence>
<dbReference type="InterPro" id="IPR018765">
    <property type="entry name" value="DUF2341"/>
</dbReference>
<dbReference type="PANTHER" id="PTHR30625:SF3">
    <property type="entry name" value="TOL-PAL SYSTEM PROTEIN TOLQ"/>
    <property type="match status" value="1"/>
</dbReference>
<dbReference type="EMBL" id="CP000301">
    <property type="protein sequence ID" value="ABD88537.1"/>
    <property type="molecule type" value="Genomic_DNA"/>
</dbReference>
<keyword evidence="5 7" id="KW-0472">Membrane</keyword>
<keyword evidence="6" id="KW-0813">Transport</keyword>
<keyword evidence="4 7" id="KW-1133">Transmembrane helix</keyword>
<feature type="domain" description="MotA/TolQ/ExbB proton channel" evidence="8">
    <location>
        <begin position="521"/>
        <end position="628"/>
    </location>
</feature>
<feature type="transmembrane region" description="Helical" evidence="7">
    <location>
        <begin position="587"/>
        <end position="611"/>
    </location>
</feature>
<dbReference type="RefSeq" id="WP_011473432.1">
    <property type="nucleotide sequence ID" value="NC_007925.1"/>
</dbReference>
<dbReference type="KEGG" id="rpc:RPC_2992"/>
<dbReference type="eggNOG" id="COG0811">
    <property type="taxonomic scope" value="Bacteria"/>
</dbReference>
<evidence type="ECO:0000256" key="1">
    <source>
        <dbReference type="ARBA" id="ARBA00004651"/>
    </source>
</evidence>
<evidence type="ECO:0000259" key="8">
    <source>
        <dbReference type="Pfam" id="PF01618"/>
    </source>
</evidence>
<evidence type="ECO:0000256" key="4">
    <source>
        <dbReference type="ARBA" id="ARBA00022989"/>
    </source>
</evidence>
<dbReference type="Pfam" id="PF13385">
    <property type="entry name" value="Laminin_G_3"/>
    <property type="match status" value="1"/>
</dbReference>
<dbReference type="Gene3D" id="2.60.120.200">
    <property type="match status" value="1"/>
</dbReference>
<comment type="subcellular location">
    <subcellularLocation>
        <location evidence="1">Cell membrane</location>
        <topology evidence="1">Multi-pass membrane protein</topology>
    </subcellularLocation>
    <subcellularLocation>
        <location evidence="6">Membrane</location>
        <topology evidence="6">Multi-pass membrane protein</topology>
    </subcellularLocation>
</comment>
<dbReference type="GO" id="GO:0017038">
    <property type="term" value="P:protein import"/>
    <property type="evidence" value="ECO:0007669"/>
    <property type="project" value="TreeGrafter"/>
</dbReference>
<evidence type="ECO:0000256" key="2">
    <source>
        <dbReference type="ARBA" id="ARBA00022475"/>
    </source>
</evidence>
<evidence type="ECO:0000313" key="10">
    <source>
        <dbReference type="EMBL" id="ABD88537.1"/>
    </source>
</evidence>
<dbReference type="AlphaFoldDB" id="Q212Z9"/>
<name>Q212Z9_RHOPB</name>
<keyword evidence="6" id="KW-0653">Protein transport</keyword>
<organism evidence="10">
    <name type="scientific">Rhodopseudomonas palustris (strain BisB18)</name>
    <dbReference type="NCBI Taxonomy" id="316056"/>
    <lineage>
        <taxon>Bacteria</taxon>
        <taxon>Pseudomonadati</taxon>
        <taxon>Pseudomonadota</taxon>
        <taxon>Alphaproteobacteria</taxon>
        <taxon>Hyphomicrobiales</taxon>
        <taxon>Nitrobacteraceae</taxon>
        <taxon>Rhodopseudomonas</taxon>
    </lineage>
</organism>
<dbReference type="STRING" id="316056.RPC_2992"/>
<dbReference type="HOGENOM" id="CLU_455512_0_0_5"/>
<proteinExistence type="inferred from homology"/>
<dbReference type="InterPro" id="IPR002898">
    <property type="entry name" value="MotA_ExbB_proton_chnl"/>
</dbReference>
<comment type="similarity">
    <text evidence="6">Belongs to the exbB/tolQ family.</text>
</comment>
<accession>Q212Z9</accession>
<evidence type="ECO:0000256" key="6">
    <source>
        <dbReference type="RuleBase" id="RU004057"/>
    </source>
</evidence>
<dbReference type="Pfam" id="PF10102">
    <property type="entry name" value="DUF2341"/>
    <property type="match status" value="1"/>
</dbReference>
<dbReference type="Pfam" id="PF01618">
    <property type="entry name" value="MotA_ExbB"/>
    <property type="match status" value="1"/>
</dbReference>
<evidence type="ECO:0000256" key="3">
    <source>
        <dbReference type="ARBA" id="ARBA00022692"/>
    </source>
</evidence>
<evidence type="ECO:0000259" key="9">
    <source>
        <dbReference type="Pfam" id="PF10102"/>
    </source>
</evidence>
<dbReference type="OrthoDB" id="175881at2"/>
<dbReference type="PANTHER" id="PTHR30625">
    <property type="entry name" value="PROTEIN TOLQ"/>
    <property type="match status" value="1"/>
</dbReference>
<reference evidence="10" key="1">
    <citation type="submission" date="2006-03" db="EMBL/GenBank/DDBJ databases">
        <title>Complete sequence of Rhodopseudomonas palustris BisB18.</title>
        <authorList>
            <consortium name="US DOE Joint Genome Institute"/>
            <person name="Copeland A."/>
            <person name="Lucas S."/>
            <person name="Lapidus A."/>
            <person name="Barry K."/>
            <person name="Detter J.C."/>
            <person name="Glavina del Rio T."/>
            <person name="Hammon N."/>
            <person name="Israni S."/>
            <person name="Dalin E."/>
            <person name="Tice H."/>
            <person name="Pitluck S."/>
            <person name="Chain P."/>
            <person name="Malfatti S."/>
            <person name="Shin M."/>
            <person name="Vergez L."/>
            <person name="Schmutz J."/>
            <person name="Larimer F."/>
            <person name="Land M."/>
            <person name="Hauser L."/>
            <person name="Pelletier D.A."/>
            <person name="Kyrpides N."/>
            <person name="Anderson I."/>
            <person name="Oda Y."/>
            <person name="Harwood C.S."/>
            <person name="Richardson P."/>
        </authorList>
    </citation>
    <scope>NUCLEOTIDE SEQUENCE [LARGE SCALE GENOMIC DNA]</scope>
    <source>
        <strain evidence="10">BisB18</strain>
    </source>
</reference>
<dbReference type="InterPro" id="IPR013320">
    <property type="entry name" value="ConA-like_dom_sf"/>
</dbReference>
<dbReference type="SUPFAM" id="SSF49899">
    <property type="entry name" value="Concanavalin A-like lectins/glucanases"/>
    <property type="match status" value="1"/>
</dbReference>
<protein>
    <submittedName>
        <fullName evidence="10">MotA/TolQ/ExbB proton channel</fullName>
    </submittedName>
</protein>
<feature type="transmembrane region" description="Helical" evidence="7">
    <location>
        <begin position="418"/>
        <end position="437"/>
    </location>
</feature>
<gene>
    <name evidence="10" type="ordered locus">RPC_2992</name>
</gene>
<dbReference type="GO" id="GO:0005886">
    <property type="term" value="C:plasma membrane"/>
    <property type="evidence" value="ECO:0007669"/>
    <property type="project" value="UniProtKB-SubCell"/>
</dbReference>
<keyword evidence="3 7" id="KW-0812">Transmembrane</keyword>
<keyword evidence="2" id="KW-1003">Cell membrane</keyword>
<evidence type="ECO:0000256" key="5">
    <source>
        <dbReference type="ARBA" id="ARBA00023136"/>
    </source>
</evidence>
<dbReference type="InterPro" id="IPR050790">
    <property type="entry name" value="ExbB/TolQ_transport"/>
</dbReference>
<sequence length="655" mass="69287">MTVRVRKSFRWRTVSAPLMLALVLFCVLWPGQASAWWNDQWSLRKKITIDTGPSGAGISESIGTTPILVRLHVGNFRFGAAKDDGGDLRFVAADDKTPLKHHVEKFDPLLGEALVWVSVADLKPGTKNEIWLYYGNQKAPAAVDAKGSYDPDALLVYHFAERGTPAQDSTAWANAAQSLVPGADGAIIGQGARLDGQTPLMLPGAPALAVAEGGELSWSVWLKMAAPQPRAVLFARHDGANGLIIGLDNGVPFVEVTNAGSVQRSGEGAAIASSTWHHLAVTAKSGQIALYLDGNPFSTLAASLPTLTGPAAVGRDTLATVAEPAASAPLPDASATDAAAAAADPAAAPAAAATVGFVGDIDELQIAKTARPAGFIKLAAIGQGPDQAKLISFSVDEETASWISGYFAVILKSVTLDGWVVIGILAIMMVISWIVMIDRVSYLNRIAKGNRLFLKHFRESATDLEGLLQFDREETDASIAGKSDTQDHKAIHSAPLHRLFHIGVQEIRRRFSANGGGPRLLSPQAIQSIRAVLDSGFIHETQRLNKMMVMLTIAISGGPFLGLLGTVVGVMITFAAIAASGDVNVNAIAPGIAAALVATVAGLAVAIPALFGYNYLTIRIKDSTNEMQVFVDELVTKMAESYHQQPDRPRRQAAE</sequence>